<dbReference type="InterPro" id="IPR001763">
    <property type="entry name" value="Rhodanese-like_dom"/>
</dbReference>
<reference evidence="7" key="1">
    <citation type="submission" date="2020-05" db="EMBL/GenBank/DDBJ databases">
        <title>Phylogenomic resolution of chytrid fungi.</title>
        <authorList>
            <person name="Stajich J.E."/>
            <person name="Amses K."/>
            <person name="Simmons R."/>
            <person name="Seto K."/>
            <person name="Myers J."/>
            <person name="Bonds A."/>
            <person name="Quandt C.A."/>
            <person name="Barry K."/>
            <person name="Liu P."/>
            <person name="Grigoriev I."/>
            <person name="Longcore J.E."/>
            <person name="James T.Y."/>
        </authorList>
    </citation>
    <scope>NUCLEOTIDE SEQUENCE</scope>
    <source>
        <strain evidence="7">JEL0318</strain>
    </source>
</reference>
<dbReference type="InterPro" id="IPR036873">
    <property type="entry name" value="Rhodanese-like_dom_sf"/>
</dbReference>
<dbReference type="InterPro" id="IPR000242">
    <property type="entry name" value="PTP_cat"/>
</dbReference>
<feature type="domain" description="Tyrosine-protein phosphatase" evidence="4">
    <location>
        <begin position="237"/>
        <end position="528"/>
    </location>
</feature>
<dbReference type="Gene3D" id="3.90.190.10">
    <property type="entry name" value="Protein tyrosine phosphatase superfamily"/>
    <property type="match status" value="1"/>
</dbReference>
<name>A0AAD5SAE4_9FUNG</name>
<dbReference type="InterPro" id="IPR050348">
    <property type="entry name" value="Protein-Tyr_Phosphatase"/>
</dbReference>
<feature type="domain" description="Tyrosine specific protein phosphatases" evidence="5">
    <location>
        <begin position="494"/>
        <end position="521"/>
    </location>
</feature>
<dbReference type="EMBL" id="JADGJD010000483">
    <property type="protein sequence ID" value="KAJ3050695.1"/>
    <property type="molecule type" value="Genomic_DNA"/>
</dbReference>
<sequence>MMLKRASSTVSKMMGSLGGDSMKTNQGGVAREWYEWEWVVVYDGEEGGGGVARTVAGRMMDEVKGGKANGAEPRIALLQGGFASFKQNFPHLCEASAPSESTKRPRGMHLNLPPSNRPPNPFAAAAPPTPSLLGPLGPFTAPTILPSHLSHSQPYNPLAPNARPATNAAPSTPPYASHLAFGPSSRSAQELTSDAEDVVRKFRMVEEDEKRRLEMSLRCRSGEEMWSVSDGLEGGVRNRYNNIWPFNHNRVKLPKRNANDSDYINASHIRSPLEVVGLGTGSESDETPKSDVEEPRAPMADCASPMDTDRVDEKHRLSLGRGRKSRRNRSYIATQGPLPDTFEDFWRMIVSEDVNLILMLCSEDSRMTTASTPTSPSFNPFPHLRKNRSCDTYWPALHQTLDFPTITIACEDEEEVFGGEIVVRRFSVSPKKGLGSERKAWQVQYTKWPDHGVPEDPDAALRLHFVVESMRQHIRGPQSPQGNAMDVDEPQPVEKVHKKDPPMVVHCSAGCGRTGAYIVIEAAVEVLRSRGGEIGEFLTGGMAGEEKESSTPQPPMTPYPLPLMTPGLSFPAQTPFFTPMETPSLFQTEAGGFFPVTPGVVTSVAESGQGYPFGNTARTPFYTANVFAQTPGLGAHLGRDYMSIRPAPPQPAHHHSMPAPAPHTPVPQPPPHLAPQPQTSTSSTLPQDLVLTFTHHLRTQRLLMVQSVTQFKFCYDVVKRFGEVWWGKKLSVSEDIKGDEAVPMSVEGVDAPSHHGGVAMSKEPSAGGRDVYERIVGRGDVENVLRRVTGM</sequence>
<dbReference type="PROSITE" id="PS50056">
    <property type="entry name" value="TYR_PHOSPHATASE_2"/>
    <property type="match status" value="1"/>
</dbReference>
<evidence type="ECO:0000259" key="6">
    <source>
        <dbReference type="PROSITE" id="PS50206"/>
    </source>
</evidence>
<dbReference type="PROSITE" id="PS50206">
    <property type="entry name" value="RHODANESE_3"/>
    <property type="match status" value="1"/>
</dbReference>
<dbReference type="CDD" id="cd00047">
    <property type="entry name" value="PTPc"/>
    <property type="match status" value="1"/>
</dbReference>
<dbReference type="PROSITE" id="PS00383">
    <property type="entry name" value="TYR_PHOSPHATASE_1"/>
    <property type="match status" value="1"/>
</dbReference>
<dbReference type="AlphaFoldDB" id="A0AAD5SAE4"/>
<dbReference type="SMART" id="SM00404">
    <property type="entry name" value="PTPc_motif"/>
    <property type="match status" value="1"/>
</dbReference>
<dbReference type="EC" id="3.1.3.48" evidence="2"/>
<proteinExistence type="inferred from homology"/>
<gene>
    <name evidence="7" type="ORF">HK097_008322</name>
</gene>
<dbReference type="PANTHER" id="PTHR19134">
    <property type="entry name" value="RECEPTOR-TYPE TYROSINE-PROTEIN PHOSPHATASE"/>
    <property type="match status" value="1"/>
</dbReference>
<dbReference type="SMART" id="SM00194">
    <property type="entry name" value="PTPc"/>
    <property type="match status" value="1"/>
</dbReference>
<dbReference type="InterPro" id="IPR003595">
    <property type="entry name" value="Tyr_Pase_cat"/>
</dbReference>
<dbReference type="Pfam" id="PF00102">
    <property type="entry name" value="Y_phosphatase"/>
    <property type="match status" value="1"/>
</dbReference>
<accession>A0AAD5SAE4</accession>
<comment type="similarity">
    <text evidence="1">Belongs to the protein-tyrosine phosphatase family. Non-receptor class subfamily.</text>
</comment>
<keyword evidence="8" id="KW-1185">Reference proteome</keyword>
<dbReference type="InterPro" id="IPR016130">
    <property type="entry name" value="Tyr_Pase_AS"/>
</dbReference>
<dbReference type="Gene3D" id="3.40.250.10">
    <property type="entry name" value="Rhodanese-like domain"/>
    <property type="match status" value="1"/>
</dbReference>
<evidence type="ECO:0000259" key="5">
    <source>
        <dbReference type="PROSITE" id="PS50056"/>
    </source>
</evidence>
<feature type="compositionally biased region" description="Pro residues" evidence="3">
    <location>
        <begin position="659"/>
        <end position="674"/>
    </location>
</feature>
<dbReference type="SUPFAM" id="SSF52799">
    <property type="entry name" value="(Phosphotyrosine protein) phosphatases II"/>
    <property type="match status" value="1"/>
</dbReference>
<feature type="region of interest" description="Disordered" evidence="3">
    <location>
        <begin position="148"/>
        <end position="192"/>
    </location>
</feature>
<feature type="compositionally biased region" description="Basic and acidic residues" evidence="3">
    <location>
        <begin position="286"/>
        <end position="296"/>
    </location>
</feature>
<protein>
    <recommendedName>
        <fullName evidence="2">protein-tyrosine-phosphatase</fullName>
        <ecNumber evidence="2">3.1.3.48</ecNumber>
    </recommendedName>
</protein>
<feature type="region of interest" description="Disordered" evidence="3">
    <location>
        <begin position="276"/>
        <end position="330"/>
    </location>
</feature>
<dbReference type="PROSITE" id="PS50055">
    <property type="entry name" value="TYR_PHOSPHATASE_PTP"/>
    <property type="match status" value="1"/>
</dbReference>
<comment type="caution">
    <text evidence="7">The sequence shown here is derived from an EMBL/GenBank/DDBJ whole genome shotgun (WGS) entry which is preliminary data.</text>
</comment>
<evidence type="ECO:0000313" key="8">
    <source>
        <dbReference type="Proteomes" id="UP001212841"/>
    </source>
</evidence>
<feature type="compositionally biased region" description="Basic residues" evidence="3">
    <location>
        <begin position="317"/>
        <end position="329"/>
    </location>
</feature>
<feature type="domain" description="Rhodanese" evidence="6">
    <location>
        <begin position="39"/>
        <end position="94"/>
    </location>
</feature>
<dbReference type="PANTHER" id="PTHR19134:SF449">
    <property type="entry name" value="TYROSINE-PROTEIN PHOSPHATASE 1"/>
    <property type="match status" value="1"/>
</dbReference>
<dbReference type="Proteomes" id="UP001212841">
    <property type="component" value="Unassembled WGS sequence"/>
</dbReference>
<feature type="region of interest" description="Disordered" evidence="3">
    <location>
        <begin position="643"/>
        <end position="683"/>
    </location>
</feature>
<feature type="compositionally biased region" description="Low complexity" evidence="3">
    <location>
        <begin position="156"/>
        <end position="176"/>
    </location>
</feature>
<dbReference type="InterPro" id="IPR000387">
    <property type="entry name" value="Tyr_Pase_dom"/>
</dbReference>
<evidence type="ECO:0000256" key="1">
    <source>
        <dbReference type="ARBA" id="ARBA00009649"/>
    </source>
</evidence>
<dbReference type="InterPro" id="IPR029021">
    <property type="entry name" value="Prot-tyrosine_phosphatase-like"/>
</dbReference>
<evidence type="ECO:0000256" key="3">
    <source>
        <dbReference type="SAM" id="MobiDB-lite"/>
    </source>
</evidence>
<dbReference type="PRINTS" id="PR00700">
    <property type="entry name" value="PRTYPHPHTASE"/>
</dbReference>
<organism evidence="7 8">
    <name type="scientific">Rhizophlyctis rosea</name>
    <dbReference type="NCBI Taxonomy" id="64517"/>
    <lineage>
        <taxon>Eukaryota</taxon>
        <taxon>Fungi</taxon>
        <taxon>Fungi incertae sedis</taxon>
        <taxon>Chytridiomycota</taxon>
        <taxon>Chytridiomycota incertae sedis</taxon>
        <taxon>Chytridiomycetes</taxon>
        <taxon>Rhizophlyctidales</taxon>
        <taxon>Rhizophlyctidaceae</taxon>
        <taxon>Rhizophlyctis</taxon>
    </lineage>
</organism>
<feature type="compositionally biased region" description="Basic and acidic residues" evidence="3">
    <location>
        <begin position="307"/>
        <end position="316"/>
    </location>
</feature>
<evidence type="ECO:0000259" key="4">
    <source>
        <dbReference type="PROSITE" id="PS50055"/>
    </source>
</evidence>
<evidence type="ECO:0000256" key="2">
    <source>
        <dbReference type="ARBA" id="ARBA00013064"/>
    </source>
</evidence>
<evidence type="ECO:0000313" key="7">
    <source>
        <dbReference type="EMBL" id="KAJ3050695.1"/>
    </source>
</evidence>
<dbReference type="GO" id="GO:0004725">
    <property type="term" value="F:protein tyrosine phosphatase activity"/>
    <property type="evidence" value="ECO:0007669"/>
    <property type="project" value="UniProtKB-EC"/>
</dbReference>